<accession>A0A5N5WX09</accession>
<proteinExistence type="inferred from homology"/>
<dbReference type="Gene3D" id="3.90.850.10">
    <property type="entry name" value="Fumarylacetoacetase-like, C-terminal domain"/>
    <property type="match status" value="2"/>
</dbReference>
<dbReference type="InterPro" id="IPR000073">
    <property type="entry name" value="AB_hydrolase_1"/>
</dbReference>
<sequence length="533" mass="57553">MSSNFCAYLDPTTQQPRVGYLDLEKEIITPLSFLSGSIIENLYQVIEAGPENITASEENTIPLSQVKLLPPISGRDILAVGKNYAEHAKEFNSSGFDSSDTVDQPTHPVIFTKRATSITAHGDEILLHPGFTERVDYDGEIGVIIGKPGFRISEEQALDHVWGYTIINDVTARERQRDHKQFYIGKSPDTFCPMTFVNGEPRKNATLDQLIFSTTRLIAELSQAQTLQIGDTLATGTPVGVGFGCRPMKFLKAGDEVRVSVTGLGSLVNLQRVQKTSYIHVANQKTRAGKGLARLPSNASPVLFIHGLGGSSSYFAPIISRLSKTYELHITDLEGHGLSLMSTRDNLTISFFAQDIQQVYEQHSPGRSATVIAHSMGSLVALKLSIEHPQLVSKLILVGPPSTPLPAPAAQSTFQRAELVRSQGMLAVVDAIIAGGTSAHSKATNPLAIAAVRLSLLGQDPDRYANACVALARSGSETLDVSRIQVPTLLLTGSDDDIGILQNVGHWHLFEDIQGASDAAFLFCIEGSLTVVE</sequence>
<dbReference type="GO" id="GO:0046872">
    <property type="term" value="F:metal ion binding"/>
    <property type="evidence" value="ECO:0007669"/>
    <property type="project" value="UniProtKB-KW"/>
</dbReference>
<dbReference type="AlphaFoldDB" id="A0A5N5WX09"/>
<evidence type="ECO:0000256" key="1">
    <source>
        <dbReference type="ARBA" id="ARBA00010211"/>
    </source>
</evidence>
<dbReference type="OrthoDB" id="194468at2759"/>
<dbReference type="PANTHER" id="PTHR11820:SF7">
    <property type="entry name" value="ACYLPYRUVASE FAHD1, MITOCHONDRIAL"/>
    <property type="match status" value="1"/>
</dbReference>
<dbReference type="EMBL" id="ML732234">
    <property type="protein sequence ID" value="KAB8073051.1"/>
    <property type="molecule type" value="Genomic_DNA"/>
</dbReference>
<dbReference type="Pfam" id="PF00561">
    <property type="entry name" value="Abhydrolase_1"/>
    <property type="match status" value="1"/>
</dbReference>
<keyword evidence="2" id="KW-0479">Metal-binding</keyword>
<protein>
    <submittedName>
        <fullName evidence="5">Putative fumarylacetoacetate hydrolase</fullName>
    </submittedName>
</protein>
<dbReference type="Pfam" id="PF01557">
    <property type="entry name" value="FAA_hydrolase"/>
    <property type="match status" value="2"/>
</dbReference>
<dbReference type="Gene3D" id="3.40.50.1820">
    <property type="entry name" value="alpha/beta hydrolase"/>
    <property type="match status" value="1"/>
</dbReference>
<evidence type="ECO:0000313" key="6">
    <source>
        <dbReference type="Proteomes" id="UP000326565"/>
    </source>
</evidence>
<keyword evidence="6" id="KW-1185">Reference proteome</keyword>
<evidence type="ECO:0000259" key="3">
    <source>
        <dbReference type="Pfam" id="PF00561"/>
    </source>
</evidence>
<dbReference type="PANTHER" id="PTHR11820">
    <property type="entry name" value="ACYLPYRUVASE"/>
    <property type="match status" value="1"/>
</dbReference>
<keyword evidence="5" id="KW-0378">Hydrolase</keyword>
<dbReference type="SUPFAM" id="SSF56529">
    <property type="entry name" value="FAH"/>
    <property type="match status" value="1"/>
</dbReference>
<dbReference type="SUPFAM" id="SSF53474">
    <property type="entry name" value="alpha/beta-Hydrolases"/>
    <property type="match status" value="1"/>
</dbReference>
<feature type="domain" description="AB hydrolase-1" evidence="3">
    <location>
        <begin position="301"/>
        <end position="407"/>
    </location>
</feature>
<dbReference type="InterPro" id="IPR036663">
    <property type="entry name" value="Fumarylacetoacetase_C_sf"/>
</dbReference>
<evidence type="ECO:0000313" key="5">
    <source>
        <dbReference type="EMBL" id="KAB8073051.1"/>
    </source>
</evidence>
<gene>
    <name evidence="5" type="ORF">BDV29DRAFT_201999</name>
</gene>
<dbReference type="PRINTS" id="PR00111">
    <property type="entry name" value="ABHYDROLASE"/>
</dbReference>
<reference evidence="5 6" key="1">
    <citation type="submission" date="2019-04" db="EMBL/GenBank/DDBJ databases">
        <title>Friends and foes A comparative genomics study of 23 Aspergillus species from section Flavi.</title>
        <authorList>
            <consortium name="DOE Joint Genome Institute"/>
            <person name="Kjaerbolling I."/>
            <person name="Vesth T."/>
            <person name="Frisvad J.C."/>
            <person name="Nybo J.L."/>
            <person name="Theobald S."/>
            <person name="Kildgaard S."/>
            <person name="Isbrandt T."/>
            <person name="Kuo A."/>
            <person name="Sato A."/>
            <person name="Lyhne E.K."/>
            <person name="Kogle M.E."/>
            <person name="Wiebenga A."/>
            <person name="Kun R.S."/>
            <person name="Lubbers R.J."/>
            <person name="Makela M.R."/>
            <person name="Barry K."/>
            <person name="Chovatia M."/>
            <person name="Clum A."/>
            <person name="Daum C."/>
            <person name="Haridas S."/>
            <person name="He G."/>
            <person name="LaButti K."/>
            <person name="Lipzen A."/>
            <person name="Mondo S."/>
            <person name="Riley R."/>
            <person name="Salamov A."/>
            <person name="Simmons B.A."/>
            <person name="Magnuson J.K."/>
            <person name="Henrissat B."/>
            <person name="Mortensen U.H."/>
            <person name="Larsen T.O."/>
            <person name="Devries R.P."/>
            <person name="Grigoriev I.V."/>
            <person name="Machida M."/>
            <person name="Baker S.E."/>
            <person name="Andersen M.R."/>
        </authorList>
    </citation>
    <scope>NUCLEOTIDE SEQUENCE [LARGE SCALE GENOMIC DNA]</scope>
    <source>
        <strain evidence="5 6">CBS 151.66</strain>
    </source>
</reference>
<name>A0A5N5WX09_9EURO</name>
<dbReference type="InterPro" id="IPR029058">
    <property type="entry name" value="AB_hydrolase_fold"/>
</dbReference>
<dbReference type="GO" id="GO:0018773">
    <property type="term" value="F:acetylpyruvate hydrolase activity"/>
    <property type="evidence" value="ECO:0007669"/>
    <property type="project" value="TreeGrafter"/>
</dbReference>
<feature type="domain" description="Fumarylacetoacetase-like C-terminal" evidence="4">
    <location>
        <begin position="195"/>
        <end position="269"/>
    </location>
</feature>
<dbReference type="InterPro" id="IPR011234">
    <property type="entry name" value="Fumarylacetoacetase-like_C"/>
</dbReference>
<evidence type="ECO:0000256" key="2">
    <source>
        <dbReference type="ARBA" id="ARBA00022723"/>
    </source>
</evidence>
<organism evidence="5 6">
    <name type="scientific">Aspergillus leporis</name>
    <dbReference type="NCBI Taxonomy" id="41062"/>
    <lineage>
        <taxon>Eukaryota</taxon>
        <taxon>Fungi</taxon>
        <taxon>Dikarya</taxon>
        <taxon>Ascomycota</taxon>
        <taxon>Pezizomycotina</taxon>
        <taxon>Eurotiomycetes</taxon>
        <taxon>Eurotiomycetidae</taxon>
        <taxon>Eurotiales</taxon>
        <taxon>Aspergillaceae</taxon>
        <taxon>Aspergillus</taxon>
        <taxon>Aspergillus subgen. Circumdati</taxon>
    </lineage>
</organism>
<feature type="domain" description="Fumarylacetoacetase-like C-terminal" evidence="4">
    <location>
        <begin position="77"/>
        <end position="194"/>
    </location>
</feature>
<dbReference type="Proteomes" id="UP000326565">
    <property type="component" value="Unassembled WGS sequence"/>
</dbReference>
<evidence type="ECO:0000259" key="4">
    <source>
        <dbReference type="Pfam" id="PF01557"/>
    </source>
</evidence>
<comment type="similarity">
    <text evidence="1">Belongs to the FAH family.</text>
</comment>